<dbReference type="GO" id="GO:0005737">
    <property type="term" value="C:cytoplasm"/>
    <property type="evidence" value="ECO:0007669"/>
    <property type="project" value="UniProtKB-ARBA"/>
</dbReference>
<evidence type="ECO:0000256" key="5">
    <source>
        <dbReference type="ARBA" id="ARBA00022723"/>
    </source>
</evidence>
<keyword evidence="8" id="KW-0482">Metalloprotease</keyword>
<evidence type="ECO:0000256" key="3">
    <source>
        <dbReference type="ARBA" id="ARBA00022438"/>
    </source>
</evidence>
<evidence type="ECO:0000256" key="2">
    <source>
        <dbReference type="ARBA" id="ARBA00008290"/>
    </source>
</evidence>
<dbReference type="SUPFAM" id="SSF101821">
    <property type="entry name" value="Aminopeptidase/glucanase lid domain"/>
    <property type="match status" value="1"/>
</dbReference>
<sequence>MKENGELTGAYTRLATEKYGGMLMAPWLDRPLSIAGRVVVETENGVQSKLLNIDRDLLLIPNVAIHMNRKANDGYSWNPAVDTLPLLGTKDTKGKLQKLLEEAAGGKILGHDLYLYVREKASVWGIAEEFISSAA</sequence>
<dbReference type="Gene3D" id="2.30.250.10">
    <property type="entry name" value="Aminopeptidase i, Domain 2"/>
    <property type="match status" value="1"/>
</dbReference>
<reference evidence="9" key="1">
    <citation type="journal article" date="2012" name="PLoS ONE">
        <title>Gene sets for utilization of primary and secondary nutrition supplies in the distal gut of endangered iberian lynx.</title>
        <authorList>
            <person name="Alcaide M."/>
            <person name="Messina E."/>
            <person name="Richter M."/>
            <person name="Bargiela R."/>
            <person name="Peplies J."/>
            <person name="Huws S.A."/>
            <person name="Newbold C.J."/>
            <person name="Golyshin P.N."/>
            <person name="Simon M.A."/>
            <person name="Lopez G."/>
            <person name="Yakimov M.M."/>
            <person name="Ferrer M."/>
        </authorList>
    </citation>
    <scope>NUCLEOTIDE SEQUENCE</scope>
</reference>
<dbReference type="InterPro" id="IPR023358">
    <property type="entry name" value="Peptidase_M18_dom2"/>
</dbReference>
<dbReference type="InterPro" id="IPR001948">
    <property type="entry name" value="Peptidase_M18"/>
</dbReference>
<dbReference type="GO" id="GO:0006508">
    <property type="term" value="P:proteolysis"/>
    <property type="evidence" value="ECO:0007669"/>
    <property type="project" value="UniProtKB-KW"/>
</dbReference>
<proteinExistence type="inferred from homology"/>
<comment type="caution">
    <text evidence="9">The sequence shown here is derived from an EMBL/GenBank/DDBJ whole genome shotgun (WGS) entry which is preliminary data.</text>
</comment>
<dbReference type="GO" id="GO:0008270">
    <property type="term" value="F:zinc ion binding"/>
    <property type="evidence" value="ECO:0007669"/>
    <property type="project" value="InterPro"/>
</dbReference>
<evidence type="ECO:0000256" key="4">
    <source>
        <dbReference type="ARBA" id="ARBA00022670"/>
    </source>
</evidence>
<dbReference type="PANTHER" id="PTHR28570">
    <property type="entry name" value="ASPARTYL AMINOPEPTIDASE"/>
    <property type="match status" value="1"/>
</dbReference>
<evidence type="ECO:0000256" key="6">
    <source>
        <dbReference type="ARBA" id="ARBA00022801"/>
    </source>
</evidence>
<evidence type="ECO:0000313" key="9">
    <source>
        <dbReference type="EMBL" id="EJW93073.1"/>
    </source>
</evidence>
<evidence type="ECO:0000256" key="1">
    <source>
        <dbReference type="ARBA" id="ARBA00001947"/>
    </source>
</evidence>
<dbReference type="GO" id="GO:0004177">
    <property type="term" value="F:aminopeptidase activity"/>
    <property type="evidence" value="ECO:0007669"/>
    <property type="project" value="UniProtKB-KW"/>
</dbReference>
<feature type="non-terminal residue" evidence="9">
    <location>
        <position position="135"/>
    </location>
</feature>
<dbReference type="EMBL" id="AMCI01007180">
    <property type="protein sequence ID" value="EJW93073.1"/>
    <property type="molecule type" value="Genomic_DNA"/>
</dbReference>
<keyword evidence="4" id="KW-0645">Protease</keyword>
<name>J9FF88_9ZZZZ</name>
<evidence type="ECO:0000256" key="8">
    <source>
        <dbReference type="ARBA" id="ARBA00023049"/>
    </source>
</evidence>
<protein>
    <submittedName>
        <fullName evidence="9">Peptidase, M18 family</fullName>
    </submittedName>
</protein>
<dbReference type="GO" id="GO:0008237">
    <property type="term" value="F:metallopeptidase activity"/>
    <property type="evidence" value="ECO:0007669"/>
    <property type="project" value="UniProtKB-KW"/>
</dbReference>
<keyword evidence="6" id="KW-0378">Hydrolase</keyword>
<dbReference type="Pfam" id="PF02127">
    <property type="entry name" value="Peptidase_M18"/>
    <property type="match status" value="1"/>
</dbReference>
<dbReference type="AlphaFoldDB" id="J9FF88"/>
<gene>
    <name evidence="9" type="ORF">EVA_18820</name>
</gene>
<accession>J9FF88</accession>
<evidence type="ECO:0000256" key="7">
    <source>
        <dbReference type="ARBA" id="ARBA00022833"/>
    </source>
</evidence>
<keyword evidence="3" id="KW-0031">Aminopeptidase</keyword>
<organism evidence="9">
    <name type="scientific">gut metagenome</name>
    <dbReference type="NCBI Taxonomy" id="749906"/>
    <lineage>
        <taxon>unclassified sequences</taxon>
        <taxon>metagenomes</taxon>
        <taxon>organismal metagenomes</taxon>
    </lineage>
</organism>
<dbReference type="PRINTS" id="PR00932">
    <property type="entry name" value="AMINO1PTASE"/>
</dbReference>
<dbReference type="PANTHER" id="PTHR28570:SF3">
    <property type="entry name" value="ASPARTYL AMINOPEPTIDASE"/>
    <property type="match status" value="1"/>
</dbReference>
<keyword evidence="7" id="KW-0862">Zinc</keyword>
<keyword evidence="5" id="KW-0479">Metal-binding</keyword>
<comment type="cofactor">
    <cofactor evidence="1">
        <name>Zn(2+)</name>
        <dbReference type="ChEBI" id="CHEBI:29105"/>
    </cofactor>
</comment>
<comment type="similarity">
    <text evidence="2">Belongs to the peptidase M18 family.</text>
</comment>